<gene>
    <name evidence="2" type="ORF">AW10_02966</name>
</gene>
<name>A0A011QIE8_9PROT</name>
<reference evidence="2 3" key="1">
    <citation type="submission" date="2014-02" db="EMBL/GenBank/DDBJ databases">
        <title>Expanding our view of genomic diversity in Candidatus Accumulibacter clades.</title>
        <authorList>
            <person name="Skennerton C.T."/>
            <person name="Barr J.J."/>
            <person name="Slater F.R."/>
            <person name="Bond P.L."/>
            <person name="Tyson G.W."/>
        </authorList>
    </citation>
    <scope>NUCLEOTIDE SEQUENCE [LARGE SCALE GENOMIC DNA]</scope>
    <source>
        <strain evidence="3">BA-92</strain>
    </source>
</reference>
<dbReference type="EMBL" id="JEMX01000067">
    <property type="protein sequence ID" value="EXI78614.1"/>
    <property type="molecule type" value="Genomic_DNA"/>
</dbReference>
<dbReference type="PANTHER" id="PTHR15887:SF1">
    <property type="entry name" value="TRANSMEMBRANE PROTEIN 69"/>
    <property type="match status" value="1"/>
</dbReference>
<dbReference type="Proteomes" id="UP000021816">
    <property type="component" value="Unassembled WGS sequence"/>
</dbReference>
<dbReference type="STRING" id="1454003.AW10_02966"/>
<feature type="transmembrane region" description="Helical" evidence="1">
    <location>
        <begin position="21"/>
        <end position="39"/>
    </location>
</feature>
<feature type="transmembrane region" description="Helical" evidence="1">
    <location>
        <begin position="93"/>
        <end position="119"/>
    </location>
</feature>
<evidence type="ECO:0000256" key="1">
    <source>
        <dbReference type="SAM" id="Phobius"/>
    </source>
</evidence>
<keyword evidence="1" id="KW-1133">Transmembrane helix</keyword>
<dbReference type="AlphaFoldDB" id="A0A011QIE8"/>
<sequence>MDHSLPNPIARIPNMPRSVALLAYGGLLPFLVLAPASLVDPQHASLWSDALFAYGAVILTFVGALHWGFAMTLPDLSASRRTRCFAWSVVPALLAWSAFLFSPILASVLLVTGFLTHYWQDRFLVAASHLPAWYLPLRFRLTTVACICLTAGASAAAW</sequence>
<evidence type="ECO:0008006" key="4">
    <source>
        <dbReference type="Google" id="ProtNLM"/>
    </source>
</evidence>
<evidence type="ECO:0000313" key="3">
    <source>
        <dbReference type="Proteomes" id="UP000021816"/>
    </source>
</evidence>
<dbReference type="InterPro" id="IPR021836">
    <property type="entry name" value="DUF3429"/>
</dbReference>
<comment type="caution">
    <text evidence="2">The sequence shown here is derived from an EMBL/GenBank/DDBJ whole genome shotgun (WGS) entry which is preliminary data.</text>
</comment>
<proteinExistence type="predicted"/>
<keyword evidence="1" id="KW-0472">Membrane</keyword>
<keyword evidence="1" id="KW-0812">Transmembrane</keyword>
<organism evidence="2 3">
    <name type="scientific">Candidatus Accumulibacter appositus</name>
    <dbReference type="NCBI Taxonomy" id="1454003"/>
    <lineage>
        <taxon>Bacteria</taxon>
        <taxon>Pseudomonadati</taxon>
        <taxon>Pseudomonadota</taxon>
        <taxon>Betaproteobacteria</taxon>
        <taxon>Candidatus Accumulibacter</taxon>
    </lineage>
</organism>
<evidence type="ECO:0000313" key="2">
    <source>
        <dbReference type="EMBL" id="EXI78614.1"/>
    </source>
</evidence>
<dbReference type="PATRIC" id="fig|1454003.3.peg.3029"/>
<accession>A0A011QIE8</accession>
<feature type="transmembrane region" description="Helical" evidence="1">
    <location>
        <begin position="51"/>
        <end position="73"/>
    </location>
</feature>
<dbReference type="PANTHER" id="PTHR15887">
    <property type="entry name" value="TRANSMEMBRANE PROTEIN 69"/>
    <property type="match status" value="1"/>
</dbReference>
<dbReference type="Pfam" id="PF11911">
    <property type="entry name" value="DUF3429"/>
    <property type="match status" value="1"/>
</dbReference>
<protein>
    <recommendedName>
        <fullName evidence="4">DUF3429 domain-containing protein</fullName>
    </recommendedName>
</protein>